<dbReference type="PANTHER" id="PTHR12300:SF161">
    <property type="entry name" value="RECEPTOR EXPRESSION-ENHANCING PROTEIN"/>
    <property type="match status" value="1"/>
</dbReference>
<organism evidence="8 9">
    <name type="scientific">Plasmodium falciparum FCH/4</name>
    <dbReference type="NCBI Taxonomy" id="1036724"/>
    <lineage>
        <taxon>Eukaryota</taxon>
        <taxon>Sar</taxon>
        <taxon>Alveolata</taxon>
        <taxon>Apicomplexa</taxon>
        <taxon>Aconoidasida</taxon>
        <taxon>Haemosporida</taxon>
        <taxon>Plasmodiidae</taxon>
        <taxon>Plasmodium</taxon>
        <taxon>Plasmodium (Laverania)</taxon>
    </lineage>
</organism>
<evidence type="ECO:0000256" key="3">
    <source>
        <dbReference type="ARBA" id="ARBA00022692"/>
    </source>
</evidence>
<evidence type="ECO:0000313" key="9">
    <source>
        <dbReference type="Proteomes" id="UP000030656"/>
    </source>
</evidence>
<comment type="similarity">
    <text evidence="2 6">Belongs to the DP1 family.</text>
</comment>
<dbReference type="Proteomes" id="UP000030656">
    <property type="component" value="Unassembled WGS sequence"/>
</dbReference>
<evidence type="ECO:0008006" key="10">
    <source>
        <dbReference type="Google" id="ProtNLM"/>
    </source>
</evidence>
<dbReference type="EMBL" id="KI927801">
    <property type="protein sequence ID" value="ETW32325.1"/>
    <property type="molecule type" value="Genomic_DNA"/>
</dbReference>
<dbReference type="GO" id="GO:0016020">
    <property type="term" value="C:membrane"/>
    <property type="evidence" value="ECO:0007669"/>
    <property type="project" value="UniProtKB-SubCell"/>
</dbReference>
<accession>A0A024VVT3</accession>
<dbReference type="OrthoDB" id="10009287at2759"/>
<reference evidence="8 9" key="2">
    <citation type="submission" date="2013-02" db="EMBL/GenBank/DDBJ databases">
        <title>The Genome Sequence of Plasmodium falciparum FCH/4.</title>
        <authorList>
            <consortium name="The Broad Institute Genome Sequencing Platform"/>
            <consortium name="The Broad Institute Genome Sequencing Center for Infectious Disease"/>
            <person name="Neafsey D."/>
            <person name="Cheeseman I."/>
            <person name="Volkman S."/>
            <person name="Adams J."/>
            <person name="Walker B."/>
            <person name="Young S.K."/>
            <person name="Zeng Q."/>
            <person name="Gargeya S."/>
            <person name="Fitzgerald M."/>
            <person name="Haas B."/>
            <person name="Abouelleil A."/>
            <person name="Alvarado L."/>
            <person name="Arachchi H.M."/>
            <person name="Berlin A.M."/>
            <person name="Chapman S.B."/>
            <person name="Dewar J."/>
            <person name="Goldberg J."/>
            <person name="Griggs A."/>
            <person name="Gujja S."/>
            <person name="Hansen M."/>
            <person name="Howarth C."/>
            <person name="Imamovic A."/>
            <person name="Larimer J."/>
            <person name="McCowan C."/>
            <person name="Murphy C."/>
            <person name="Neiman D."/>
            <person name="Pearson M."/>
            <person name="Priest M."/>
            <person name="Roberts A."/>
            <person name="Saif S."/>
            <person name="Shea T."/>
            <person name="Sisk P."/>
            <person name="Sykes S."/>
            <person name="Wortman J."/>
            <person name="Nusbaum C."/>
            <person name="Birren B."/>
        </authorList>
    </citation>
    <scope>NUCLEOTIDE SEQUENCE [LARGE SCALE GENOMIC DNA]</scope>
    <source>
        <strain evidence="8 9">FCH/4</strain>
    </source>
</reference>
<evidence type="ECO:0000256" key="5">
    <source>
        <dbReference type="ARBA" id="ARBA00023136"/>
    </source>
</evidence>
<gene>
    <name evidence="8" type="ORF">PFFCH_00233</name>
</gene>
<evidence type="ECO:0000313" key="8">
    <source>
        <dbReference type="EMBL" id="ETW32325.1"/>
    </source>
</evidence>
<feature type="transmembrane region" description="Helical" evidence="7">
    <location>
        <begin position="154"/>
        <end position="174"/>
    </location>
</feature>
<dbReference type="InterPro" id="IPR004345">
    <property type="entry name" value="TB2_DP1_HVA22"/>
</dbReference>
<evidence type="ECO:0000256" key="1">
    <source>
        <dbReference type="ARBA" id="ARBA00004141"/>
    </source>
</evidence>
<evidence type="ECO:0000256" key="7">
    <source>
        <dbReference type="SAM" id="Phobius"/>
    </source>
</evidence>
<keyword evidence="5 7" id="KW-0472">Membrane</keyword>
<feature type="transmembrane region" description="Helical" evidence="7">
    <location>
        <begin position="121"/>
        <end position="148"/>
    </location>
</feature>
<feature type="transmembrane region" description="Helical" evidence="7">
    <location>
        <begin position="71"/>
        <end position="100"/>
    </location>
</feature>
<evidence type="ECO:0000256" key="2">
    <source>
        <dbReference type="ARBA" id="ARBA00008573"/>
    </source>
</evidence>
<keyword evidence="4 7" id="KW-1133">Transmembrane helix</keyword>
<comment type="subcellular location">
    <subcellularLocation>
        <location evidence="1 6">Membrane</location>
        <topology evidence="1 6">Multi-pass membrane protein</topology>
    </subcellularLocation>
</comment>
<name>A0A024VVT3_PLAFA</name>
<evidence type="ECO:0000256" key="6">
    <source>
        <dbReference type="RuleBase" id="RU362006"/>
    </source>
</evidence>
<dbReference type="Pfam" id="PF03134">
    <property type="entry name" value="TB2_DP1_HVA22"/>
    <property type="match status" value="1"/>
</dbReference>
<keyword evidence="3 7" id="KW-0812">Transmembrane</keyword>
<evidence type="ECO:0000256" key="4">
    <source>
        <dbReference type="ARBA" id="ARBA00022989"/>
    </source>
</evidence>
<protein>
    <recommendedName>
        <fullName evidence="10">Protein YOP1</fullName>
    </recommendedName>
</protein>
<sequence length="221" mass="26041">MKMTKLYKHKEKEDRPNTSLNSLKRISSNVFGEKLNNLDVSRVFNNIDDYVKKYPFLNNIGKKFGVKPSYIIVPFSVFLFLSLVFGWGAAIICNVVGFAYPAYQSFKAVESQSRDETKLWLTYWVVFSLFFFIEYLIDIILFWVPFYYLIKLLFLLYLYMPQVRGAVMVYNYIIRPILLKHEKMIDDTVQKISQTATSHLTQITGNLTEKLVQEGIRRRHI</sequence>
<dbReference type="AlphaFoldDB" id="A0A024VVT3"/>
<dbReference type="PANTHER" id="PTHR12300">
    <property type="entry name" value="HVA22-LIKE PROTEINS"/>
    <property type="match status" value="1"/>
</dbReference>
<reference evidence="8 9" key="1">
    <citation type="submission" date="2013-02" db="EMBL/GenBank/DDBJ databases">
        <title>The Genome Annotation of Plasmodium falciparum FCH/4.</title>
        <authorList>
            <consortium name="The Broad Institute Genome Sequencing Platform"/>
            <consortium name="The Broad Institute Genome Sequencing Center for Infectious Disease"/>
            <person name="Neafsey D."/>
            <person name="Hoffman S."/>
            <person name="Volkman S."/>
            <person name="Rosenthal P."/>
            <person name="Walker B."/>
            <person name="Young S.K."/>
            <person name="Zeng Q."/>
            <person name="Gargeya S."/>
            <person name="Fitzgerald M."/>
            <person name="Haas B."/>
            <person name="Abouelleil A."/>
            <person name="Allen A.W."/>
            <person name="Alvarado L."/>
            <person name="Arachchi H.M."/>
            <person name="Berlin A.M."/>
            <person name="Chapman S.B."/>
            <person name="Gainer-Dewar J."/>
            <person name="Goldberg J."/>
            <person name="Griggs A."/>
            <person name="Gujja S."/>
            <person name="Hansen M."/>
            <person name="Howarth C."/>
            <person name="Imamovic A."/>
            <person name="Ireland A."/>
            <person name="Larimer J."/>
            <person name="McCowan C."/>
            <person name="Murphy C."/>
            <person name="Pearson M."/>
            <person name="Poon T.W."/>
            <person name="Priest M."/>
            <person name="Roberts A."/>
            <person name="Saif S."/>
            <person name="Shea T."/>
            <person name="Sisk P."/>
            <person name="Sykes S."/>
            <person name="Wortman J."/>
            <person name="Nusbaum C."/>
            <person name="Birren B."/>
        </authorList>
    </citation>
    <scope>NUCLEOTIDE SEQUENCE [LARGE SCALE GENOMIC DNA]</scope>
    <source>
        <strain evidence="8 9">FCH/4</strain>
    </source>
</reference>
<proteinExistence type="inferred from homology"/>